<dbReference type="Gene3D" id="3.40.50.300">
    <property type="entry name" value="P-loop containing nucleotide triphosphate hydrolases"/>
    <property type="match status" value="1"/>
</dbReference>
<accession>A0A1J5HDC6</accession>
<proteinExistence type="predicted"/>
<reference evidence="1 2" key="1">
    <citation type="journal article" date="2016" name="Environ. Microbiol.">
        <title>Genomic resolution of a cold subsurface aquifer community provides metabolic insights for novel microbes adapted to high CO concentrations.</title>
        <authorList>
            <person name="Probst A.J."/>
            <person name="Castelle C.J."/>
            <person name="Singh A."/>
            <person name="Brown C.T."/>
            <person name="Anantharaman K."/>
            <person name="Sharon I."/>
            <person name="Hug L.A."/>
            <person name="Burstein D."/>
            <person name="Emerson J.B."/>
            <person name="Thomas B.C."/>
            <person name="Banfield J.F."/>
        </authorList>
    </citation>
    <scope>NUCLEOTIDE SEQUENCE [LARGE SCALE GENOMIC DNA]</scope>
    <source>
        <strain evidence="1">CG2_30_33_16</strain>
    </source>
</reference>
<dbReference type="AlphaFoldDB" id="A0A1J5HDC6"/>
<gene>
    <name evidence="1" type="ORF">AUK04_03665</name>
</gene>
<protein>
    <recommendedName>
        <fullName evidence="3">DUF1611 domain-containing protein</fullName>
    </recommendedName>
</protein>
<evidence type="ECO:0000313" key="1">
    <source>
        <dbReference type="EMBL" id="OIP83201.1"/>
    </source>
</evidence>
<comment type="caution">
    <text evidence="1">The sequence shown here is derived from an EMBL/GenBank/DDBJ whole genome shotgun (WGS) entry which is preliminary data.</text>
</comment>
<dbReference type="Proteomes" id="UP000183758">
    <property type="component" value="Unassembled WGS sequence"/>
</dbReference>
<dbReference type="EMBL" id="MNZM01000092">
    <property type="protein sequence ID" value="OIP83201.1"/>
    <property type="molecule type" value="Genomic_DNA"/>
</dbReference>
<organism evidence="1 2">
    <name type="scientific">Candidatus Roizmanbacteria bacterium CG2_30_33_16</name>
    <dbReference type="NCBI Taxonomy" id="1805340"/>
    <lineage>
        <taxon>Bacteria</taxon>
        <taxon>Candidatus Roizmaniibacteriota</taxon>
    </lineage>
</organism>
<dbReference type="SUPFAM" id="SSF52540">
    <property type="entry name" value="P-loop containing nucleoside triphosphate hydrolases"/>
    <property type="match status" value="1"/>
</dbReference>
<evidence type="ECO:0008006" key="3">
    <source>
        <dbReference type="Google" id="ProtNLM"/>
    </source>
</evidence>
<sequence>MKKIKFTKLSSIVKNLNLSYEEELGEMIIPEEGGVIAVEALSHEGKNNAFEHLSGRLGKLFQKDIIPAVLGQRKALKEYSGKIPNVINPGDELYFLCESGLVGEIQGFNESWGQPMKVKVIGSVIKNGKQLNIKDFDIDSKDTIENSAPIIAIVGTSMDCGKTTMICKIAEHFKSNGHKIAGAKLTGVAFMQDPLKMIDAGIHPVIDFVDAGLPSTCGDSKKAINAAISVIKKVNNSKPHAIIAEFGDGIMGEYNVSNILKNEWFHKQIKVLIVSANDLTGVWGAKQIINSMGLKIDLITGPVANNLTGVDYIEKNINIPAESNLHKIPKTLVMINKIINL</sequence>
<evidence type="ECO:0000313" key="2">
    <source>
        <dbReference type="Proteomes" id="UP000183758"/>
    </source>
</evidence>
<dbReference type="InterPro" id="IPR027417">
    <property type="entry name" value="P-loop_NTPase"/>
</dbReference>
<name>A0A1J5HDC6_9BACT</name>